<evidence type="ECO:0000259" key="1">
    <source>
        <dbReference type="Pfam" id="PF12680"/>
    </source>
</evidence>
<dbReference type="PROSITE" id="PS51257">
    <property type="entry name" value="PROKAR_LIPOPROTEIN"/>
    <property type="match status" value="1"/>
</dbReference>
<dbReference type="InterPro" id="IPR032710">
    <property type="entry name" value="NTF2-like_dom_sf"/>
</dbReference>
<keyword evidence="3" id="KW-1185">Reference proteome</keyword>
<evidence type="ECO:0000313" key="2">
    <source>
        <dbReference type="EMBL" id="NAS20273.1"/>
    </source>
</evidence>
<dbReference type="Pfam" id="PF12680">
    <property type="entry name" value="SnoaL_2"/>
    <property type="match status" value="1"/>
</dbReference>
<proteinExistence type="predicted"/>
<gene>
    <name evidence="2" type="ORF">GT755_01085</name>
</gene>
<feature type="domain" description="SnoaL-like" evidence="1">
    <location>
        <begin position="49"/>
        <end position="132"/>
    </location>
</feature>
<dbReference type="InterPro" id="IPR037401">
    <property type="entry name" value="SnoaL-like"/>
</dbReference>
<dbReference type="AlphaFoldDB" id="A0A7C9N4X4"/>
<sequence length="151" mass="15894">MKRLMIGVLTATLLTGCSGDEQPSAATPATTTPATTAPAAVAPELREVVDRFVKTINAGDAQRVGAMFTEAARFDSVGRIYSGRAEIMDRFLVPEVIGAGGRYTLLDVAPNGDRVVARYDFTTGSGGEERFTYDCAVAGGAFTDCVGRYVS</sequence>
<accession>A0A7C9N4X4</accession>
<dbReference type="RefSeq" id="WP_161477799.1">
    <property type="nucleotide sequence ID" value="NZ_WXEW01000001.1"/>
</dbReference>
<dbReference type="Proteomes" id="UP000479526">
    <property type="component" value="Unassembled WGS sequence"/>
</dbReference>
<reference evidence="2 3" key="1">
    <citation type="submission" date="2020-01" db="EMBL/GenBank/DDBJ databases">
        <title>Herbidospora sp. NEAU-GS84 nov., a novel actinomycete isolated from soil.</title>
        <authorList>
            <person name="Han L."/>
        </authorList>
    </citation>
    <scope>NUCLEOTIDE SEQUENCE [LARGE SCALE GENOMIC DNA]</scope>
    <source>
        <strain evidence="2 3">NEAU-GS84</strain>
    </source>
</reference>
<dbReference type="Gene3D" id="3.10.450.50">
    <property type="match status" value="1"/>
</dbReference>
<organism evidence="2 3">
    <name type="scientific">Herbidospora solisilvae</name>
    <dbReference type="NCBI Taxonomy" id="2696284"/>
    <lineage>
        <taxon>Bacteria</taxon>
        <taxon>Bacillati</taxon>
        <taxon>Actinomycetota</taxon>
        <taxon>Actinomycetes</taxon>
        <taxon>Streptosporangiales</taxon>
        <taxon>Streptosporangiaceae</taxon>
        <taxon>Herbidospora</taxon>
    </lineage>
</organism>
<protein>
    <recommendedName>
        <fullName evidence="1">SnoaL-like domain-containing protein</fullName>
    </recommendedName>
</protein>
<dbReference type="EMBL" id="WXEW01000001">
    <property type="protein sequence ID" value="NAS20273.1"/>
    <property type="molecule type" value="Genomic_DNA"/>
</dbReference>
<comment type="caution">
    <text evidence="2">The sequence shown here is derived from an EMBL/GenBank/DDBJ whole genome shotgun (WGS) entry which is preliminary data.</text>
</comment>
<name>A0A7C9N4X4_9ACTN</name>
<evidence type="ECO:0000313" key="3">
    <source>
        <dbReference type="Proteomes" id="UP000479526"/>
    </source>
</evidence>
<dbReference type="SUPFAM" id="SSF54427">
    <property type="entry name" value="NTF2-like"/>
    <property type="match status" value="1"/>
</dbReference>